<feature type="transmembrane region" description="Helical" evidence="10">
    <location>
        <begin position="238"/>
        <end position="261"/>
    </location>
</feature>
<dbReference type="Pfam" id="PF00563">
    <property type="entry name" value="EAL"/>
    <property type="match status" value="1"/>
</dbReference>
<evidence type="ECO:0000256" key="8">
    <source>
        <dbReference type="ARBA" id="ARBA00023136"/>
    </source>
</evidence>
<dbReference type="InterPro" id="IPR050706">
    <property type="entry name" value="Cyclic-di-GMP_PDE-like"/>
</dbReference>
<protein>
    <recommendedName>
        <fullName evidence="2">cyclic-guanylate-specific phosphodiesterase</fullName>
        <ecNumber evidence="2">3.1.4.52</ecNumber>
    </recommendedName>
</protein>
<keyword evidence="5 10" id="KW-0812">Transmembrane</keyword>
<reference evidence="12 13" key="1">
    <citation type="submission" date="2017-05" db="EMBL/GenBank/DDBJ databases">
        <title>Complete and WGS of Bordetella genogroups.</title>
        <authorList>
            <person name="Spilker T."/>
            <person name="LiPuma J."/>
        </authorList>
    </citation>
    <scope>NUCLEOTIDE SEQUENCE [LARGE SCALE GENOMIC DNA]</scope>
    <source>
        <strain evidence="12 13">AU9919</strain>
    </source>
</reference>
<keyword evidence="4" id="KW-0973">c-di-GMP</keyword>
<dbReference type="CDD" id="cd01948">
    <property type="entry name" value="EAL"/>
    <property type="match status" value="1"/>
</dbReference>
<evidence type="ECO:0000313" key="13">
    <source>
        <dbReference type="Proteomes" id="UP000216885"/>
    </source>
</evidence>
<evidence type="ECO:0000256" key="4">
    <source>
        <dbReference type="ARBA" id="ARBA00022636"/>
    </source>
</evidence>
<gene>
    <name evidence="12" type="ORF">CAL20_09380</name>
</gene>
<evidence type="ECO:0000256" key="6">
    <source>
        <dbReference type="ARBA" id="ARBA00022801"/>
    </source>
</evidence>
<dbReference type="AlphaFoldDB" id="A0A261U6N4"/>
<dbReference type="PANTHER" id="PTHR33121">
    <property type="entry name" value="CYCLIC DI-GMP PHOSPHODIESTERASE PDEF"/>
    <property type="match status" value="1"/>
</dbReference>
<dbReference type="InterPro" id="IPR001633">
    <property type="entry name" value="EAL_dom"/>
</dbReference>
<proteinExistence type="predicted"/>
<dbReference type="SMART" id="SM00052">
    <property type="entry name" value="EAL"/>
    <property type="match status" value="1"/>
</dbReference>
<evidence type="ECO:0000256" key="3">
    <source>
        <dbReference type="ARBA" id="ARBA00022475"/>
    </source>
</evidence>
<comment type="subcellular location">
    <subcellularLocation>
        <location evidence="1">Cell membrane</location>
        <topology evidence="1">Multi-pass membrane protein</topology>
    </subcellularLocation>
</comment>
<dbReference type="PROSITE" id="PS50883">
    <property type="entry name" value="EAL"/>
    <property type="match status" value="1"/>
</dbReference>
<evidence type="ECO:0000256" key="1">
    <source>
        <dbReference type="ARBA" id="ARBA00004651"/>
    </source>
</evidence>
<keyword evidence="3" id="KW-1003">Cell membrane</keyword>
<evidence type="ECO:0000313" key="12">
    <source>
        <dbReference type="EMBL" id="OZI57586.1"/>
    </source>
</evidence>
<dbReference type="Pfam" id="PF12792">
    <property type="entry name" value="CSS-motif"/>
    <property type="match status" value="1"/>
</dbReference>
<evidence type="ECO:0000256" key="2">
    <source>
        <dbReference type="ARBA" id="ARBA00012282"/>
    </source>
</evidence>
<dbReference type="Gene3D" id="3.20.20.450">
    <property type="entry name" value="EAL domain"/>
    <property type="match status" value="1"/>
</dbReference>
<dbReference type="InterPro" id="IPR024744">
    <property type="entry name" value="CSS-motif_dom"/>
</dbReference>
<sequence length="523" mass="57177">MRVARSRSLVALLVIASLCIPIVSAVLISRNLALHSYQRQLTDLSESMLSRTEATLDEAKAALEAIKRHASIPCSEGHITEMRRLVANNRSIVGMGYRGENGLLKCSDYGPSKVAAPRSDAISYVMDNGLHMIPRLQTQVANNQPRSLLYIGSNEVLVDPRNFTDIARTKDAQLAVTLDQVGLIMEKNNPDRELVRLVQKKPASGSQDTHVYAVAKEGPWTAIAMSPIGVIGPEFSKLLYVMLPIAIVISVLFIVLGLGLIRKRTSIEGRLATAVKEHAFTVHYQPIIDLRTGACVGAEALARWPQPNGEYIAPDIFIPQAEKNALIFSITDQVIETVVRDMAETLLAQKDLHIAINVSAADMSSGRVLGVLRRLLAEASIPSEQVWLEATERGLMDIESARQSIERAHTAGHSVALDDFGTGYASLTHLEALPIDMIKIDRSFVATIGKVTAKSPVLPHIIDMAKTLDLQCVAEGVETEVQLEYLVGKGIEFAQGWYFSKPLPAAQFIEFLAQSRADSLRAH</sequence>
<keyword evidence="8 10" id="KW-0472">Membrane</keyword>
<name>A0A261U6N4_9BORD</name>
<feature type="domain" description="EAL" evidence="11">
    <location>
        <begin position="264"/>
        <end position="516"/>
    </location>
</feature>
<dbReference type="EMBL" id="NEVQ01000012">
    <property type="protein sequence ID" value="OZI57586.1"/>
    <property type="molecule type" value="Genomic_DNA"/>
</dbReference>
<dbReference type="Proteomes" id="UP000216885">
    <property type="component" value="Unassembled WGS sequence"/>
</dbReference>
<evidence type="ECO:0000256" key="9">
    <source>
        <dbReference type="ARBA" id="ARBA00034290"/>
    </source>
</evidence>
<dbReference type="RefSeq" id="WP_094837674.1">
    <property type="nucleotide sequence ID" value="NZ_NEVQ01000012.1"/>
</dbReference>
<keyword evidence="6" id="KW-0378">Hydrolase</keyword>
<organism evidence="12 13">
    <name type="scientific">Bordetella genomosp. 4</name>
    <dbReference type="NCBI Taxonomy" id="463044"/>
    <lineage>
        <taxon>Bacteria</taxon>
        <taxon>Pseudomonadati</taxon>
        <taxon>Pseudomonadota</taxon>
        <taxon>Betaproteobacteria</taxon>
        <taxon>Burkholderiales</taxon>
        <taxon>Alcaligenaceae</taxon>
        <taxon>Bordetella</taxon>
    </lineage>
</organism>
<keyword evidence="7 10" id="KW-1133">Transmembrane helix</keyword>
<comment type="catalytic activity">
    <reaction evidence="9">
        <text>3',3'-c-di-GMP + H2O = 5'-phosphoguanylyl(3'-&gt;5')guanosine + H(+)</text>
        <dbReference type="Rhea" id="RHEA:24902"/>
        <dbReference type="ChEBI" id="CHEBI:15377"/>
        <dbReference type="ChEBI" id="CHEBI:15378"/>
        <dbReference type="ChEBI" id="CHEBI:58754"/>
        <dbReference type="ChEBI" id="CHEBI:58805"/>
        <dbReference type="EC" id="3.1.4.52"/>
    </reaction>
</comment>
<evidence type="ECO:0000256" key="7">
    <source>
        <dbReference type="ARBA" id="ARBA00022989"/>
    </source>
</evidence>
<evidence type="ECO:0000259" key="11">
    <source>
        <dbReference type="PROSITE" id="PS50883"/>
    </source>
</evidence>
<dbReference type="SUPFAM" id="SSF141868">
    <property type="entry name" value="EAL domain-like"/>
    <property type="match status" value="1"/>
</dbReference>
<dbReference type="InterPro" id="IPR035919">
    <property type="entry name" value="EAL_sf"/>
</dbReference>
<evidence type="ECO:0000256" key="5">
    <source>
        <dbReference type="ARBA" id="ARBA00022692"/>
    </source>
</evidence>
<dbReference type="PANTHER" id="PTHR33121:SF79">
    <property type="entry name" value="CYCLIC DI-GMP PHOSPHODIESTERASE PDED-RELATED"/>
    <property type="match status" value="1"/>
</dbReference>
<dbReference type="GO" id="GO:0071111">
    <property type="term" value="F:cyclic-guanylate-specific phosphodiesterase activity"/>
    <property type="evidence" value="ECO:0007669"/>
    <property type="project" value="UniProtKB-EC"/>
</dbReference>
<dbReference type="EC" id="3.1.4.52" evidence="2"/>
<evidence type="ECO:0000256" key="10">
    <source>
        <dbReference type="SAM" id="Phobius"/>
    </source>
</evidence>
<comment type="caution">
    <text evidence="12">The sequence shown here is derived from an EMBL/GenBank/DDBJ whole genome shotgun (WGS) entry which is preliminary data.</text>
</comment>
<dbReference type="GO" id="GO:0005886">
    <property type="term" value="C:plasma membrane"/>
    <property type="evidence" value="ECO:0007669"/>
    <property type="project" value="UniProtKB-SubCell"/>
</dbReference>
<accession>A0A261U6N4</accession>
<keyword evidence="13" id="KW-1185">Reference proteome</keyword>